<keyword evidence="1" id="KW-0446">Lipid-binding</keyword>
<comment type="caution">
    <text evidence="2">The sequence shown here is derived from an EMBL/GenBank/DDBJ whole genome shotgun (WGS) entry which is preliminary data.</text>
</comment>
<evidence type="ECO:0000256" key="1">
    <source>
        <dbReference type="ARBA" id="ARBA00023121"/>
    </source>
</evidence>
<organism evidence="2 3">
    <name type="scientific">Clostridium vincentii</name>
    <dbReference type="NCBI Taxonomy" id="52704"/>
    <lineage>
        <taxon>Bacteria</taxon>
        <taxon>Bacillati</taxon>
        <taxon>Bacillota</taxon>
        <taxon>Clostridia</taxon>
        <taxon>Eubacteriales</taxon>
        <taxon>Clostridiaceae</taxon>
        <taxon>Clostridium</taxon>
    </lineage>
</organism>
<gene>
    <name evidence="2" type="ORF">CLVI_19360</name>
</gene>
<dbReference type="InterPro" id="IPR043168">
    <property type="entry name" value="DegV_C"/>
</dbReference>
<dbReference type="InterPro" id="IPR050270">
    <property type="entry name" value="DegV_domain_contain"/>
</dbReference>
<evidence type="ECO:0000313" key="2">
    <source>
        <dbReference type="EMBL" id="PRR82136.1"/>
    </source>
</evidence>
<dbReference type="NCBIfam" id="TIGR00762">
    <property type="entry name" value="DegV"/>
    <property type="match status" value="1"/>
</dbReference>
<dbReference type="GO" id="GO:0008289">
    <property type="term" value="F:lipid binding"/>
    <property type="evidence" value="ECO:0007669"/>
    <property type="project" value="UniProtKB-KW"/>
</dbReference>
<name>A0A2T0BE18_9CLOT</name>
<dbReference type="AlphaFoldDB" id="A0A2T0BE18"/>
<dbReference type="PANTHER" id="PTHR33434">
    <property type="entry name" value="DEGV DOMAIN-CONTAINING PROTEIN DR_1986-RELATED"/>
    <property type="match status" value="1"/>
</dbReference>
<dbReference type="Pfam" id="PF02645">
    <property type="entry name" value="DegV"/>
    <property type="match status" value="1"/>
</dbReference>
<sequence>MVKIVTDSTSYIPKRLQKEYDITIISLNVILDGKSYKEVDLENVKFYNDMEKLEHIPTSSQPSIEELINLFKDIVSKGNDLVAVFLSSNISGTYSSAHLVREMVLEEYPNAKIKIIDSKTTCMEMGFQVLQGAKASEERKDINEVINIINKVKSNGKFLFVPETLRYLKKGGRIGGASALVGSILQIKPILTVFNGSTTVFKKVRTKKKAVDVIENKVIKDMEENGMGELIVHHINCEKEGLELARRLSEKLNVEVEIQSIGPIIGIHVGPGSIGVSYYTKN</sequence>
<reference evidence="2 3" key="1">
    <citation type="submission" date="2018-03" db="EMBL/GenBank/DDBJ databases">
        <title>Genome sequence of Clostridium vincentii DSM 10228.</title>
        <authorList>
            <person name="Poehlein A."/>
            <person name="Daniel R."/>
        </authorList>
    </citation>
    <scope>NUCLEOTIDE SEQUENCE [LARGE SCALE GENOMIC DNA]</scope>
    <source>
        <strain evidence="2 3">DSM 10228</strain>
    </source>
</reference>
<accession>A0A2T0BE18</accession>
<proteinExistence type="predicted"/>
<dbReference type="Gene3D" id="3.30.1180.10">
    <property type="match status" value="1"/>
</dbReference>
<protein>
    <submittedName>
        <fullName evidence="2">DegV domain-containing protein</fullName>
    </submittedName>
</protein>
<dbReference type="Proteomes" id="UP000239471">
    <property type="component" value="Unassembled WGS sequence"/>
</dbReference>
<dbReference type="InterPro" id="IPR003797">
    <property type="entry name" value="DegV"/>
</dbReference>
<dbReference type="PANTHER" id="PTHR33434:SF2">
    <property type="entry name" value="FATTY ACID-BINDING PROTEIN TM_1468"/>
    <property type="match status" value="1"/>
</dbReference>
<evidence type="ECO:0000313" key="3">
    <source>
        <dbReference type="Proteomes" id="UP000239471"/>
    </source>
</evidence>
<keyword evidence="3" id="KW-1185">Reference proteome</keyword>
<dbReference type="Gene3D" id="3.40.50.10170">
    <property type="match status" value="1"/>
</dbReference>
<dbReference type="SUPFAM" id="SSF82549">
    <property type="entry name" value="DAK1/DegV-like"/>
    <property type="match status" value="1"/>
</dbReference>
<dbReference type="PROSITE" id="PS51482">
    <property type="entry name" value="DEGV"/>
    <property type="match status" value="1"/>
</dbReference>
<dbReference type="RefSeq" id="WP_242980640.1">
    <property type="nucleotide sequence ID" value="NZ_PVXQ01000019.1"/>
</dbReference>
<dbReference type="EMBL" id="PVXQ01000019">
    <property type="protein sequence ID" value="PRR82136.1"/>
    <property type="molecule type" value="Genomic_DNA"/>
</dbReference>